<dbReference type="AlphaFoldDB" id="A0A330H8Q3"/>
<evidence type="ECO:0000313" key="2">
    <source>
        <dbReference type="Proteomes" id="UP000251558"/>
    </source>
</evidence>
<reference evidence="2" key="1">
    <citation type="submission" date="2018-06" db="EMBL/GenBank/DDBJ databases">
        <authorList>
            <person name="Helene L.C."/>
            <person name="Dall'Agnol R."/>
            <person name="Delamuta J.R."/>
            <person name="Hungria M."/>
        </authorList>
    </citation>
    <scope>NUCLEOTIDE SEQUENCE [LARGE SCALE GENOMIC DNA]</scope>
    <source>
        <strain evidence="2">AC99b</strain>
    </source>
</reference>
<dbReference type="Proteomes" id="UP000251558">
    <property type="component" value="Unassembled WGS sequence"/>
</dbReference>
<evidence type="ECO:0000313" key="1">
    <source>
        <dbReference type="EMBL" id="RAZ83059.1"/>
    </source>
</evidence>
<dbReference type="EMBL" id="QMBP01000029">
    <property type="protein sequence ID" value="RAZ83059.1"/>
    <property type="molecule type" value="Genomic_DNA"/>
</dbReference>
<sequence>MLIAFVALVRRLIFGSAHNKRRELDVQSPSIIVHRQTSVDRVRMPMPNVLHASALRRCVVEPTAIAVLDDTKVAAIPEARRI</sequence>
<gene>
    <name evidence="1" type="ORF">DPM33_33560</name>
</gene>
<name>A0A330H8Q3_9HYPH</name>
<keyword evidence="2" id="KW-1185">Reference proteome</keyword>
<comment type="caution">
    <text evidence="1">The sequence shown here is derived from an EMBL/GenBank/DDBJ whole genome shotgun (WGS) entry which is preliminary data.</text>
</comment>
<protein>
    <submittedName>
        <fullName evidence="1">Uncharacterized protein</fullName>
    </submittedName>
</protein>
<reference evidence="1 2" key="2">
    <citation type="submission" date="2018-07" db="EMBL/GenBank/DDBJ databases">
        <title>Diversity of Mesorhizobium strains in Brazil.</title>
        <authorList>
            <person name="Helene L.C.F."/>
            <person name="Dall'Agnol R."/>
            <person name="Delamuta J.R.M."/>
            <person name="Hungria M."/>
        </authorList>
    </citation>
    <scope>NUCLEOTIDE SEQUENCE [LARGE SCALE GENOMIC DNA]</scope>
    <source>
        <strain evidence="1 2">AC99b</strain>
    </source>
</reference>
<proteinExistence type="predicted"/>
<accession>A0A330H8Q3</accession>
<organism evidence="1 2">
    <name type="scientific">Mesorhizobium hawassense</name>
    <dbReference type="NCBI Taxonomy" id="1209954"/>
    <lineage>
        <taxon>Bacteria</taxon>
        <taxon>Pseudomonadati</taxon>
        <taxon>Pseudomonadota</taxon>
        <taxon>Alphaproteobacteria</taxon>
        <taxon>Hyphomicrobiales</taxon>
        <taxon>Phyllobacteriaceae</taxon>
        <taxon>Mesorhizobium</taxon>
    </lineage>
</organism>